<reference evidence="1 2" key="1">
    <citation type="journal article" date="2018" name="Nat. Ecol. Evol.">
        <title>Pezizomycetes genomes reveal the molecular basis of ectomycorrhizal truffle lifestyle.</title>
        <authorList>
            <person name="Murat C."/>
            <person name="Payen T."/>
            <person name="Noel B."/>
            <person name="Kuo A."/>
            <person name="Morin E."/>
            <person name="Chen J."/>
            <person name="Kohler A."/>
            <person name="Krizsan K."/>
            <person name="Balestrini R."/>
            <person name="Da Silva C."/>
            <person name="Montanini B."/>
            <person name="Hainaut M."/>
            <person name="Levati E."/>
            <person name="Barry K.W."/>
            <person name="Belfiori B."/>
            <person name="Cichocki N."/>
            <person name="Clum A."/>
            <person name="Dockter R.B."/>
            <person name="Fauchery L."/>
            <person name="Guy J."/>
            <person name="Iotti M."/>
            <person name="Le Tacon F."/>
            <person name="Lindquist E.A."/>
            <person name="Lipzen A."/>
            <person name="Malagnac F."/>
            <person name="Mello A."/>
            <person name="Molinier V."/>
            <person name="Miyauchi S."/>
            <person name="Poulain J."/>
            <person name="Riccioni C."/>
            <person name="Rubini A."/>
            <person name="Sitrit Y."/>
            <person name="Splivallo R."/>
            <person name="Traeger S."/>
            <person name="Wang M."/>
            <person name="Zifcakova L."/>
            <person name="Wipf D."/>
            <person name="Zambonelli A."/>
            <person name="Paolocci F."/>
            <person name="Nowrousian M."/>
            <person name="Ottonello S."/>
            <person name="Baldrian P."/>
            <person name="Spatafora J.W."/>
            <person name="Henrissat B."/>
            <person name="Nagy L.G."/>
            <person name="Aury J.M."/>
            <person name="Wincker P."/>
            <person name="Grigoriev I.V."/>
            <person name="Bonfante P."/>
            <person name="Martin F.M."/>
        </authorList>
    </citation>
    <scope>NUCLEOTIDE SEQUENCE [LARGE SCALE GENOMIC DNA]</scope>
    <source>
        <strain evidence="1 2">CCBAS932</strain>
    </source>
</reference>
<name>A0A3N4KD58_9PEZI</name>
<accession>A0A3N4KD58</accession>
<gene>
    <name evidence="1" type="ORF">P167DRAFT_343707</name>
</gene>
<proteinExistence type="predicted"/>
<dbReference type="EMBL" id="ML119163">
    <property type="protein sequence ID" value="RPB08446.1"/>
    <property type="molecule type" value="Genomic_DNA"/>
</dbReference>
<sequence length="90" mass="10250">MPLGGSPRHKRTILRQLCRKSHWKSSPCLCPSAAVVFWDSFSRTAAQQVIDGLPSSSRSRYSTEPLAFCIKSLVIPFREPSYPRRQEQTK</sequence>
<dbReference type="AlphaFoldDB" id="A0A3N4KD58"/>
<evidence type="ECO:0000313" key="2">
    <source>
        <dbReference type="Proteomes" id="UP000277580"/>
    </source>
</evidence>
<organism evidence="1 2">
    <name type="scientific">Morchella conica CCBAS932</name>
    <dbReference type="NCBI Taxonomy" id="1392247"/>
    <lineage>
        <taxon>Eukaryota</taxon>
        <taxon>Fungi</taxon>
        <taxon>Dikarya</taxon>
        <taxon>Ascomycota</taxon>
        <taxon>Pezizomycotina</taxon>
        <taxon>Pezizomycetes</taxon>
        <taxon>Pezizales</taxon>
        <taxon>Morchellaceae</taxon>
        <taxon>Morchella</taxon>
    </lineage>
</organism>
<evidence type="ECO:0000313" key="1">
    <source>
        <dbReference type="EMBL" id="RPB08446.1"/>
    </source>
</evidence>
<dbReference type="Proteomes" id="UP000277580">
    <property type="component" value="Unassembled WGS sequence"/>
</dbReference>
<protein>
    <submittedName>
        <fullName evidence="1">Uncharacterized protein</fullName>
    </submittedName>
</protein>
<keyword evidence="2" id="KW-1185">Reference proteome</keyword>
<dbReference type="InParanoid" id="A0A3N4KD58"/>